<dbReference type="PROSITE" id="PS50949">
    <property type="entry name" value="HTH_GNTR"/>
    <property type="match status" value="1"/>
</dbReference>
<dbReference type="Pfam" id="PF00392">
    <property type="entry name" value="GntR"/>
    <property type="match status" value="1"/>
</dbReference>
<reference evidence="6 7" key="1">
    <citation type="submission" date="2020-02" db="EMBL/GenBank/DDBJ databases">
        <title>Whole-genome analyses of novel actinobacteria.</title>
        <authorList>
            <person name="Sahin N."/>
            <person name="Tokatli A."/>
        </authorList>
    </citation>
    <scope>NUCLEOTIDE SEQUENCE [LARGE SCALE GENOMIC DNA]</scope>
    <source>
        <strain evidence="6 7">YC504</strain>
    </source>
</reference>
<dbReference type="GO" id="GO:0003677">
    <property type="term" value="F:DNA binding"/>
    <property type="evidence" value="ECO:0007669"/>
    <property type="project" value="UniProtKB-KW"/>
</dbReference>
<dbReference type="Gene3D" id="1.10.10.10">
    <property type="entry name" value="Winged helix-like DNA-binding domain superfamily/Winged helix DNA-binding domain"/>
    <property type="match status" value="1"/>
</dbReference>
<dbReference type="InterPro" id="IPR050679">
    <property type="entry name" value="Bact_HTH_transcr_reg"/>
</dbReference>
<evidence type="ECO:0000313" key="7">
    <source>
        <dbReference type="Proteomes" id="UP000481109"/>
    </source>
</evidence>
<sequence>MKDVSESGGRTFQEVAEELRSRLKEGTYRVGQQLPSQRELADELGVSRDTVVKVLHELAAEGLVESRRGSGTRVRAHPETLKAQQQIPSVTGDGRSRRVTLGPLIGAAFEADEVTLDVFTLTSESLDAHIRVQAERVRAGEVQPRSVTVRMLLPDESTYLPYPRIKGNPPDPRPQERLRAISDVHSRSLKRVLSELATEGLVDTVSVEIRTVPLAPTFKVYVLNGREALLGPYEVLERRINLLDDTPADVVDVLGLGSTLAHHAAQGGDPKSAGSVFVASLQSWFDSLWKLLSRPAGV</sequence>
<protein>
    <submittedName>
        <fullName evidence="6">GntR family transcriptional regulator</fullName>
    </submittedName>
</protein>
<accession>A0A6G4XCK2</accession>
<evidence type="ECO:0000256" key="1">
    <source>
        <dbReference type="ARBA" id="ARBA00023015"/>
    </source>
</evidence>
<dbReference type="PANTHER" id="PTHR44846:SF17">
    <property type="entry name" value="GNTR-FAMILY TRANSCRIPTIONAL REGULATOR"/>
    <property type="match status" value="1"/>
</dbReference>
<dbReference type="GO" id="GO:0045892">
    <property type="term" value="P:negative regulation of DNA-templated transcription"/>
    <property type="evidence" value="ECO:0007669"/>
    <property type="project" value="TreeGrafter"/>
</dbReference>
<organism evidence="6 7">
    <name type="scientific">Streptomyces mesophilus</name>
    <dbReference type="NCBI Taxonomy" id="1775132"/>
    <lineage>
        <taxon>Bacteria</taxon>
        <taxon>Bacillati</taxon>
        <taxon>Actinomycetota</taxon>
        <taxon>Actinomycetes</taxon>
        <taxon>Kitasatosporales</taxon>
        <taxon>Streptomycetaceae</taxon>
        <taxon>Streptomyces</taxon>
    </lineage>
</organism>
<keyword evidence="2" id="KW-0238">DNA-binding</keyword>
<evidence type="ECO:0000256" key="3">
    <source>
        <dbReference type="ARBA" id="ARBA00023163"/>
    </source>
</evidence>
<name>A0A6G4XCK2_9ACTN</name>
<dbReference type="AlphaFoldDB" id="A0A6G4XCK2"/>
<dbReference type="InterPro" id="IPR036388">
    <property type="entry name" value="WH-like_DNA-bd_sf"/>
</dbReference>
<evidence type="ECO:0000256" key="4">
    <source>
        <dbReference type="SAM" id="MobiDB-lite"/>
    </source>
</evidence>
<keyword evidence="1" id="KW-0805">Transcription regulation</keyword>
<dbReference type="Proteomes" id="UP000481109">
    <property type="component" value="Unassembled WGS sequence"/>
</dbReference>
<keyword evidence="7" id="KW-1185">Reference proteome</keyword>
<keyword evidence="3" id="KW-0804">Transcription</keyword>
<dbReference type="PANTHER" id="PTHR44846">
    <property type="entry name" value="MANNOSYL-D-GLYCERATE TRANSPORT/METABOLISM SYSTEM REPRESSOR MNGR-RELATED"/>
    <property type="match status" value="1"/>
</dbReference>
<dbReference type="SMART" id="SM00345">
    <property type="entry name" value="HTH_GNTR"/>
    <property type="match status" value="1"/>
</dbReference>
<proteinExistence type="predicted"/>
<comment type="caution">
    <text evidence="6">The sequence shown here is derived from an EMBL/GenBank/DDBJ whole genome shotgun (WGS) entry which is preliminary data.</text>
</comment>
<dbReference type="PRINTS" id="PR00035">
    <property type="entry name" value="HTHGNTR"/>
</dbReference>
<evidence type="ECO:0000256" key="2">
    <source>
        <dbReference type="ARBA" id="ARBA00023125"/>
    </source>
</evidence>
<dbReference type="CDD" id="cd07377">
    <property type="entry name" value="WHTH_GntR"/>
    <property type="match status" value="1"/>
</dbReference>
<dbReference type="InterPro" id="IPR036390">
    <property type="entry name" value="WH_DNA-bd_sf"/>
</dbReference>
<evidence type="ECO:0000313" key="6">
    <source>
        <dbReference type="EMBL" id="NGO75286.1"/>
    </source>
</evidence>
<dbReference type="EMBL" id="JAAKZW010000012">
    <property type="protein sequence ID" value="NGO75286.1"/>
    <property type="molecule type" value="Genomic_DNA"/>
</dbReference>
<evidence type="ECO:0000259" key="5">
    <source>
        <dbReference type="PROSITE" id="PS50949"/>
    </source>
</evidence>
<dbReference type="SUPFAM" id="SSF46785">
    <property type="entry name" value="Winged helix' DNA-binding domain"/>
    <property type="match status" value="1"/>
</dbReference>
<dbReference type="InterPro" id="IPR000524">
    <property type="entry name" value="Tscrpt_reg_HTH_GntR"/>
</dbReference>
<feature type="domain" description="HTH gntR-type" evidence="5">
    <location>
        <begin position="9"/>
        <end position="77"/>
    </location>
</feature>
<dbReference type="GO" id="GO:0003700">
    <property type="term" value="F:DNA-binding transcription factor activity"/>
    <property type="evidence" value="ECO:0007669"/>
    <property type="project" value="InterPro"/>
</dbReference>
<gene>
    <name evidence="6" type="ORF">G6045_06280</name>
</gene>
<feature type="region of interest" description="Disordered" evidence="4">
    <location>
        <begin position="69"/>
        <end position="95"/>
    </location>
</feature>